<keyword evidence="2" id="KW-0378">Hydrolase</keyword>
<feature type="domain" description="Peptidase S9 prolyl oligopeptidase catalytic" evidence="1">
    <location>
        <begin position="193"/>
        <end position="366"/>
    </location>
</feature>
<dbReference type="InterPro" id="IPR029058">
    <property type="entry name" value="AB_hydrolase_fold"/>
</dbReference>
<evidence type="ECO:0000259" key="1">
    <source>
        <dbReference type="Pfam" id="PF00326"/>
    </source>
</evidence>
<dbReference type="RefSeq" id="WP_345415985.1">
    <property type="nucleotide sequence ID" value="NZ_BAABGT010000029.1"/>
</dbReference>
<accession>A0ABP8RRX4</accession>
<reference evidence="3" key="1">
    <citation type="journal article" date="2019" name="Int. J. Syst. Evol. Microbiol.">
        <title>The Global Catalogue of Microorganisms (GCM) 10K type strain sequencing project: providing services to taxonomists for standard genome sequencing and annotation.</title>
        <authorList>
            <consortium name="The Broad Institute Genomics Platform"/>
            <consortium name="The Broad Institute Genome Sequencing Center for Infectious Disease"/>
            <person name="Wu L."/>
            <person name="Ma J."/>
        </authorList>
    </citation>
    <scope>NUCLEOTIDE SEQUENCE [LARGE SCALE GENOMIC DNA]</scope>
    <source>
        <strain evidence="3">JCM 17906</strain>
    </source>
</reference>
<dbReference type="EMBL" id="BAABGT010000029">
    <property type="protein sequence ID" value="GAA4544851.1"/>
    <property type="molecule type" value="Genomic_DNA"/>
</dbReference>
<dbReference type="SUPFAM" id="SSF53474">
    <property type="entry name" value="alpha/beta-Hydrolases"/>
    <property type="match status" value="1"/>
</dbReference>
<keyword evidence="3" id="KW-1185">Reference proteome</keyword>
<dbReference type="InterPro" id="IPR001375">
    <property type="entry name" value="Peptidase_S9_cat"/>
</dbReference>
<evidence type="ECO:0000313" key="3">
    <source>
        <dbReference type="Proteomes" id="UP001501598"/>
    </source>
</evidence>
<dbReference type="Proteomes" id="UP001501598">
    <property type="component" value="Unassembled WGS sequence"/>
</dbReference>
<proteinExistence type="predicted"/>
<name>A0ABP8RRX4_9PSEU</name>
<sequence length="369" mass="39600">MRGRGLAAAGVGAGLGMLGAAGALGVGRHYATVLLDPARVAAYPERVLHADRGGVTLATSRLVRQPGVWGLRWDQGLAVVGPIVREDRRGVHRTLLQGPVPPEGPAVVDAGPFDPDPASRGLPFTEVAIPTPLGPAPAWHVPGDRDTWVIAVHGRGGRRREALRVLPVLHALGLPTLVISYRNDDDAPASPDGHFHLGDSEWEDMEAAVRWAQEHGARRVVVAAWSMGAAITGAFLDRSAAADLVVAQVWDAPLVDWRATLRRQARNRLLPPQLVPIATVSARRRIGIDFDDFDLLRHPPARRPPTLIVHSTPDTAVPIGPTRALAAAGPALDWPIRLVEVAGVEHTASWNADPERYEQLVTEFLTAQL</sequence>
<dbReference type="Pfam" id="PF00326">
    <property type="entry name" value="Peptidase_S9"/>
    <property type="match status" value="1"/>
</dbReference>
<evidence type="ECO:0000313" key="2">
    <source>
        <dbReference type="EMBL" id="GAA4544851.1"/>
    </source>
</evidence>
<organism evidence="2 3">
    <name type="scientific">Pseudonocardia xishanensis</name>
    <dbReference type="NCBI Taxonomy" id="630995"/>
    <lineage>
        <taxon>Bacteria</taxon>
        <taxon>Bacillati</taxon>
        <taxon>Actinomycetota</taxon>
        <taxon>Actinomycetes</taxon>
        <taxon>Pseudonocardiales</taxon>
        <taxon>Pseudonocardiaceae</taxon>
        <taxon>Pseudonocardia</taxon>
    </lineage>
</organism>
<comment type="caution">
    <text evidence="2">The sequence shown here is derived from an EMBL/GenBank/DDBJ whole genome shotgun (WGS) entry which is preliminary data.</text>
</comment>
<dbReference type="Gene3D" id="3.40.50.1820">
    <property type="entry name" value="alpha/beta hydrolase"/>
    <property type="match status" value="1"/>
</dbReference>
<protein>
    <submittedName>
        <fullName evidence="2">Alpha/beta fold hydrolase</fullName>
    </submittedName>
</protein>
<gene>
    <name evidence="2" type="ORF">GCM10023175_23690</name>
</gene>
<dbReference type="GO" id="GO:0016787">
    <property type="term" value="F:hydrolase activity"/>
    <property type="evidence" value="ECO:0007669"/>
    <property type="project" value="UniProtKB-KW"/>
</dbReference>